<dbReference type="InterPro" id="IPR050589">
    <property type="entry name" value="Ikaros_C2H2-ZF"/>
</dbReference>
<dbReference type="Gene3D" id="3.30.160.60">
    <property type="entry name" value="Classic Zinc Finger"/>
    <property type="match status" value="9"/>
</dbReference>
<feature type="domain" description="C2H2-type" evidence="10">
    <location>
        <begin position="598"/>
        <end position="625"/>
    </location>
</feature>
<proteinExistence type="predicted"/>
<comment type="subcellular location">
    <subcellularLocation>
        <location evidence="1">Nucleus</location>
    </subcellularLocation>
</comment>
<gene>
    <name evidence="12" type="primary">LOC106814374</name>
</gene>
<dbReference type="PROSITE" id="PS00028">
    <property type="entry name" value="ZINC_FINGER_C2H2_1"/>
    <property type="match status" value="11"/>
</dbReference>
<feature type="domain" description="C2H2-type" evidence="10">
    <location>
        <begin position="426"/>
        <end position="453"/>
    </location>
</feature>
<evidence type="ECO:0000313" key="11">
    <source>
        <dbReference type="Proteomes" id="UP000695022"/>
    </source>
</evidence>
<feature type="region of interest" description="Disordered" evidence="9">
    <location>
        <begin position="566"/>
        <end position="593"/>
    </location>
</feature>
<evidence type="ECO:0000313" key="12">
    <source>
        <dbReference type="RefSeq" id="XP_014674169.1"/>
    </source>
</evidence>
<evidence type="ECO:0000256" key="4">
    <source>
        <dbReference type="ARBA" id="ARBA00022771"/>
    </source>
</evidence>
<evidence type="ECO:0000259" key="10">
    <source>
        <dbReference type="PROSITE" id="PS50157"/>
    </source>
</evidence>
<dbReference type="InterPro" id="IPR013087">
    <property type="entry name" value="Znf_C2H2_type"/>
</dbReference>
<keyword evidence="6" id="KW-0238">DNA-binding</keyword>
<accession>A0ABM1EPP8</accession>
<name>A0ABM1EPP8_PRICU</name>
<evidence type="ECO:0000256" key="7">
    <source>
        <dbReference type="ARBA" id="ARBA00023242"/>
    </source>
</evidence>
<dbReference type="PANTHER" id="PTHR24404:SF114">
    <property type="entry name" value="KLUMPFUSS, ISOFORM B-RELATED"/>
    <property type="match status" value="1"/>
</dbReference>
<keyword evidence="11" id="KW-1185">Reference proteome</keyword>
<keyword evidence="3" id="KW-0677">Repeat</keyword>
<evidence type="ECO:0000256" key="3">
    <source>
        <dbReference type="ARBA" id="ARBA00022737"/>
    </source>
</evidence>
<feature type="region of interest" description="Disordered" evidence="9">
    <location>
        <begin position="323"/>
        <end position="358"/>
    </location>
</feature>
<dbReference type="Pfam" id="PF00096">
    <property type="entry name" value="zf-C2H2"/>
    <property type="match status" value="7"/>
</dbReference>
<feature type="domain" description="C2H2-type" evidence="10">
    <location>
        <begin position="482"/>
        <end position="509"/>
    </location>
</feature>
<keyword evidence="5" id="KW-0862">Zinc</keyword>
<dbReference type="RefSeq" id="XP_014674169.1">
    <property type="nucleotide sequence ID" value="XM_014818683.1"/>
</dbReference>
<dbReference type="InterPro" id="IPR036236">
    <property type="entry name" value="Znf_C2H2_sf"/>
</dbReference>
<dbReference type="GeneID" id="106814374"/>
<dbReference type="PANTHER" id="PTHR24404">
    <property type="entry name" value="ZINC FINGER PROTEIN"/>
    <property type="match status" value="1"/>
</dbReference>
<feature type="domain" description="C2H2-type" evidence="10">
    <location>
        <begin position="395"/>
        <end position="422"/>
    </location>
</feature>
<dbReference type="SUPFAM" id="SSF57667">
    <property type="entry name" value="beta-beta-alpha zinc fingers"/>
    <property type="match status" value="6"/>
</dbReference>
<reference evidence="12" key="1">
    <citation type="submission" date="2025-08" db="UniProtKB">
        <authorList>
            <consortium name="RefSeq"/>
        </authorList>
    </citation>
    <scope>IDENTIFICATION</scope>
</reference>
<feature type="compositionally biased region" description="Low complexity" evidence="9">
    <location>
        <begin position="337"/>
        <end position="358"/>
    </location>
</feature>
<evidence type="ECO:0000256" key="9">
    <source>
        <dbReference type="SAM" id="MobiDB-lite"/>
    </source>
</evidence>
<evidence type="ECO:0000256" key="2">
    <source>
        <dbReference type="ARBA" id="ARBA00022723"/>
    </source>
</evidence>
<evidence type="ECO:0000256" key="8">
    <source>
        <dbReference type="PROSITE-ProRule" id="PRU00042"/>
    </source>
</evidence>
<sequence length="682" mass="71615">MAAAMPSVVVVKQEASARSCATRKRSNPVKCVRVAPPQSVTTTYYRCTACSECFFSDDAFVRHAKTVHCKVLVSQGQDPDADADDSGGYPGGAAASGAHGYLNGDLNPYLCAIVAAADDSAATTHGYYGDGDAGAGFDGGTRSSGAPLEPQLRAAMFSNAFVKAEDAEASDSCQQVASTADGGGAWPWVSDCSGLSAGGWGNEQENLDTSVAAEGGGGGGHAEVGAQGAPPLPAQADVGNPVLPDAGFPDGGITLDASAALEIWGYSSDADADDTQSLLAAVVAYDDDGDDPQDLSLRRAPALSITRPLHIAKRPRLASTIKEEVSDAAGGSPEVPPVEAEVATPPPAAANGPQGAPAAAESNPLSCKLCAGVFSHPGLLKRHMNTNHSDNVPVHACARCGAAFRWSGTLRAHMRSHLADSSSMPHRCETCGATFKIAQQLDSHRLVHTSERPWSCDTCGATFSRQSTLYVHKRIHTGVKPYKCDLCGKAFTQHSAMKGHRRIHTGEKPFRCETCPKAFTQLSALKNHRRVHTGERPYKCRTCNAAFKDSYGLLHHEKVHAAATDENGAASSGEGAGASAVAVPTTPARRGGTDERPFGCETCGATFSYHANLIVHRRVHTGDKPYKCDFCGKAFSQSGTLTAHRRIHTGERPYRCDICGQGFTQRSGLKAHQNIHNRVANA</sequence>
<organism evidence="11 12">
    <name type="scientific">Priapulus caudatus</name>
    <name type="common">Priapulid worm</name>
    <dbReference type="NCBI Taxonomy" id="37621"/>
    <lineage>
        <taxon>Eukaryota</taxon>
        <taxon>Metazoa</taxon>
        <taxon>Ecdysozoa</taxon>
        <taxon>Scalidophora</taxon>
        <taxon>Priapulida</taxon>
        <taxon>Priapulimorpha</taxon>
        <taxon>Priapulimorphida</taxon>
        <taxon>Priapulidae</taxon>
        <taxon>Priapulus</taxon>
    </lineage>
</organism>
<feature type="compositionally biased region" description="Low complexity" evidence="9">
    <location>
        <begin position="568"/>
        <end position="583"/>
    </location>
</feature>
<evidence type="ECO:0000256" key="5">
    <source>
        <dbReference type="ARBA" id="ARBA00022833"/>
    </source>
</evidence>
<feature type="domain" description="C2H2-type" evidence="10">
    <location>
        <begin position="654"/>
        <end position="676"/>
    </location>
</feature>
<feature type="domain" description="C2H2-type" evidence="10">
    <location>
        <begin position="510"/>
        <end position="537"/>
    </location>
</feature>
<dbReference type="SMART" id="SM00355">
    <property type="entry name" value="ZnF_C2H2"/>
    <property type="match status" value="11"/>
</dbReference>
<evidence type="ECO:0000256" key="6">
    <source>
        <dbReference type="ARBA" id="ARBA00023125"/>
    </source>
</evidence>
<evidence type="ECO:0000256" key="1">
    <source>
        <dbReference type="ARBA" id="ARBA00004123"/>
    </source>
</evidence>
<keyword evidence="2" id="KW-0479">Metal-binding</keyword>
<feature type="domain" description="C2H2-type" evidence="10">
    <location>
        <begin position="626"/>
        <end position="653"/>
    </location>
</feature>
<dbReference type="Proteomes" id="UP000695022">
    <property type="component" value="Unplaced"/>
</dbReference>
<feature type="domain" description="C2H2-type" evidence="10">
    <location>
        <begin position="45"/>
        <end position="68"/>
    </location>
</feature>
<feature type="domain" description="C2H2-type" evidence="10">
    <location>
        <begin position="538"/>
        <end position="565"/>
    </location>
</feature>
<feature type="domain" description="C2H2-type" evidence="10">
    <location>
        <begin position="365"/>
        <end position="393"/>
    </location>
</feature>
<feature type="domain" description="C2H2-type" evidence="10">
    <location>
        <begin position="454"/>
        <end position="481"/>
    </location>
</feature>
<keyword evidence="4 8" id="KW-0863">Zinc-finger</keyword>
<dbReference type="PROSITE" id="PS50157">
    <property type="entry name" value="ZINC_FINGER_C2H2_2"/>
    <property type="match status" value="11"/>
</dbReference>
<protein>
    <submittedName>
        <fullName evidence="12">Zinc finger protein 79-like</fullName>
    </submittedName>
</protein>
<keyword evidence="7" id="KW-0539">Nucleus</keyword>